<evidence type="ECO:0000313" key="2">
    <source>
        <dbReference type="Proteomes" id="UP000274822"/>
    </source>
</evidence>
<protein>
    <submittedName>
        <fullName evidence="1">Uncharacterized protein</fullName>
    </submittedName>
</protein>
<keyword evidence="2" id="KW-1185">Reference proteome</keyword>
<evidence type="ECO:0000313" key="1">
    <source>
        <dbReference type="EMBL" id="RUS24991.1"/>
    </source>
</evidence>
<dbReference type="EMBL" id="RBNJ01014299">
    <property type="protein sequence ID" value="RUS24991.1"/>
    <property type="molecule type" value="Genomic_DNA"/>
</dbReference>
<comment type="caution">
    <text evidence="1">The sequence shown here is derived from an EMBL/GenBank/DDBJ whole genome shotgun (WGS) entry which is preliminary data.</text>
</comment>
<sequence length="311" mass="34879">MSAKIANFLRPFVQQHMDDNKPQEPHILVFAIVTVAGFPSLIRKLSITSSQDSHALQLTAVGVSDTFHRQWDIPVDDRNWITNSYQAGKSKSTAFNMNKIESLMKSCKLEFGWKLIFVNKWTVYKTPMNRTDTETAADKLAEEVKSLTKTLQSLPEAAKWLKVINLEKALVRAKSSLHSMNIALRAKHTTVAAATNAVTDISAAKEDKIELMDLFPIILEHRSSGRKVVFAGTDLGIVTTSTTIPRTLEVFADINRFHILSTEDGSNVETTLYSDGVQRLPRPSKITTRLIDNATFKRCHQKKHQRMEASG</sequence>
<name>A0A433Q5D5_9FUNG</name>
<dbReference type="AlphaFoldDB" id="A0A433Q5D5"/>
<reference evidence="1 2" key="1">
    <citation type="journal article" date="2018" name="New Phytol.">
        <title>Phylogenomics of Endogonaceae and evolution of mycorrhizas within Mucoromycota.</title>
        <authorList>
            <person name="Chang Y."/>
            <person name="Desiro A."/>
            <person name="Na H."/>
            <person name="Sandor L."/>
            <person name="Lipzen A."/>
            <person name="Clum A."/>
            <person name="Barry K."/>
            <person name="Grigoriev I.V."/>
            <person name="Martin F.M."/>
            <person name="Stajich J.E."/>
            <person name="Smith M.E."/>
            <person name="Bonito G."/>
            <person name="Spatafora J.W."/>
        </authorList>
    </citation>
    <scope>NUCLEOTIDE SEQUENCE [LARGE SCALE GENOMIC DNA]</scope>
    <source>
        <strain evidence="1 2">AD002</strain>
    </source>
</reference>
<accession>A0A433Q5D5</accession>
<organism evidence="1 2">
    <name type="scientific">Jimgerdemannia flammicorona</name>
    <dbReference type="NCBI Taxonomy" id="994334"/>
    <lineage>
        <taxon>Eukaryota</taxon>
        <taxon>Fungi</taxon>
        <taxon>Fungi incertae sedis</taxon>
        <taxon>Mucoromycota</taxon>
        <taxon>Mucoromycotina</taxon>
        <taxon>Endogonomycetes</taxon>
        <taxon>Endogonales</taxon>
        <taxon>Endogonaceae</taxon>
        <taxon>Jimgerdemannia</taxon>
    </lineage>
</organism>
<dbReference type="Proteomes" id="UP000274822">
    <property type="component" value="Unassembled WGS sequence"/>
</dbReference>
<proteinExistence type="predicted"/>
<gene>
    <name evidence="1" type="ORF">BC938DRAFT_472773</name>
</gene>
<feature type="non-terminal residue" evidence="1">
    <location>
        <position position="311"/>
    </location>
</feature>